<dbReference type="PANTHER" id="PTHR46387:SF2">
    <property type="entry name" value="RIBONUCLEASE HI"/>
    <property type="match status" value="1"/>
</dbReference>
<reference evidence="2 3" key="1">
    <citation type="journal article" date="2015" name="Nature">
        <title>rRNA introns, odd ribosomes, and small enigmatic genomes across a large radiation of phyla.</title>
        <authorList>
            <person name="Brown C.T."/>
            <person name="Hug L.A."/>
            <person name="Thomas B.C."/>
            <person name="Sharon I."/>
            <person name="Castelle C.J."/>
            <person name="Singh A."/>
            <person name="Wilkins M.J."/>
            <person name="Williams K.H."/>
            <person name="Banfield J.F."/>
        </authorList>
    </citation>
    <scope>NUCLEOTIDE SEQUENCE [LARGE SCALE GENOMIC DNA]</scope>
</reference>
<gene>
    <name evidence="2" type="ORF">UT11_C0021G0010</name>
</gene>
<dbReference type="GO" id="GO:0003676">
    <property type="term" value="F:nucleic acid binding"/>
    <property type="evidence" value="ECO:0007669"/>
    <property type="project" value="InterPro"/>
</dbReference>
<name>A0A0G0NV00_9BACT</name>
<dbReference type="Gene3D" id="3.30.420.10">
    <property type="entry name" value="Ribonuclease H-like superfamily/Ribonuclease H"/>
    <property type="match status" value="1"/>
</dbReference>
<dbReference type="PROSITE" id="PS50879">
    <property type="entry name" value="RNASE_H_1"/>
    <property type="match status" value="1"/>
</dbReference>
<dbReference type="InterPro" id="IPR002156">
    <property type="entry name" value="RNaseH_domain"/>
</dbReference>
<dbReference type="Pfam" id="PF13456">
    <property type="entry name" value="RVT_3"/>
    <property type="match status" value="1"/>
</dbReference>
<proteinExistence type="predicted"/>
<dbReference type="PANTHER" id="PTHR46387">
    <property type="entry name" value="POLYNUCLEOTIDYL TRANSFERASE, RIBONUCLEASE H-LIKE SUPERFAMILY PROTEIN"/>
    <property type="match status" value="1"/>
</dbReference>
<evidence type="ECO:0000259" key="1">
    <source>
        <dbReference type="PROSITE" id="PS50879"/>
    </source>
</evidence>
<feature type="domain" description="RNase H type-1" evidence="1">
    <location>
        <begin position="1"/>
        <end position="138"/>
    </location>
</feature>
<dbReference type="GO" id="GO:0004523">
    <property type="term" value="F:RNA-DNA hybrid ribonuclease activity"/>
    <property type="evidence" value="ECO:0007669"/>
    <property type="project" value="InterPro"/>
</dbReference>
<accession>A0A0G0NV00</accession>
<evidence type="ECO:0000313" key="3">
    <source>
        <dbReference type="Proteomes" id="UP000033934"/>
    </source>
</evidence>
<sequence length="138" mass="15592">MHYTIHTDGGARGNPGPAGVGVVIECQGKKIQLKKYIGEKTNNQAEYEALVFALEHILNDLQADGAITTVFCFLDSELVVRQLNGEYKVKNEGIRPLYNQVKSLSKSFHEINFRHIPREQNSQADKLVNQAIDDYFNR</sequence>
<dbReference type="InterPro" id="IPR012337">
    <property type="entry name" value="RNaseH-like_sf"/>
</dbReference>
<dbReference type="Proteomes" id="UP000033934">
    <property type="component" value="Unassembled WGS sequence"/>
</dbReference>
<dbReference type="EMBL" id="LBVO01000021">
    <property type="protein sequence ID" value="KKQ89674.1"/>
    <property type="molecule type" value="Genomic_DNA"/>
</dbReference>
<organism evidence="2 3">
    <name type="scientific">Berkelbacteria bacterium GW2011_GWA2_38_9</name>
    <dbReference type="NCBI Taxonomy" id="1618334"/>
    <lineage>
        <taxon>Bacteria</taxon>
        <taxon>Candidatus Berkelbacteria</taxon>
    </lineage>
</organism>
<evidence type="ECO:0000313" key="2">
    <source>
        <dbReference type="EMBL" id="KKQ89674.1"/>
    </source>
</evidence>
<dbReference type="AlphaFoldDB" id="A0A0G0NV00"/>
<dbReference type="CDD" id="cd09279">
    <property type="entry name" value="RNase_HI_like"/>
    <property type="match status" value="1"/>
</dbReference>
<dbReference type="InterPro" id="IPR036397">
    <property type="entry name" value="RNaseH_sf"/>
</dbReference>
<comment type="caution">
    <text evidence="2">The sequence shown here is derived from an EMBL/GenBank/DDBJ whole genome shotgun (WGS) entry which is preliminary data.</text>
</comment>
<protein>
    <submittedName>
        <fullName evidence="2">Ribonuclease H</fullName>
    </submittedName>
</protein>
<dbReference type="SUPFAM" id="SSF53098">
    <property type="entry name" value="Ribonuclease H-like"/>
    <property type="match status" value="1"/>
</dbReference>